<organism evidence="1 2">
    <name type="scientific">Porphyra umbilicalis</name>
    <name type="common">Purple laver</name>
    <name type="synonym">Red alga</name>
    <dbReference type="NCBI Taxonomy" id="2786"/>
    <lineage>
        <taxon>Eukaryota</taxon>
        <taxon>Rhodophyta</taxon>
        <taxon>Bangiophyceae</taxon>
        <taxon>Bangiales</taxon>
        <taxon>Bangiaceae</taxon>
        <taxon>Porphyra</taxon>
    </lineage>
</organism>
<evidence type="ECO:0000313" key="1">
    <source>
        <dbReference type="EMBL" id="OSX79862.1"/>
    </source>
</evidence>
<reference evidence="1 2" key="1">
    <citation type="submission" date="2017-03" db="EMBL/GenBank/DDBJ databases">
        <title>WGS assembly of Porphyra umbilicalis.</title>
        <authorList>
            <person name="Brawley S.H."/>
            <person name="Blouin N.A."/>
            <person name="Ficko-Blean E."/>
            <person name="Wheeler G.L."/>
            <person name="Lohr M."/>
            <person name="Goodson H.V."/>
            <person name="Jenkins J.W."/>
            <person name="Blaby-Haas C.E."/>
            <person name="Helliwell K.E."/>
            <person name="Chan C."/>
            <person name="Marriage T."/>
            <person name="Bhattacharya D."/>
            <person name="Klein A.S."/>
            <person name="Badis Y."/>
            <person name="Brodie J."/>
            <person name="Cao Y."/>
            <person name="Collen J."/>
            <person name="Dittami S.M."/>
            <person name="Gachon C.M."/>
            <person name="Green B.R."/>
            <person name="Karpowicz S."/>
            <person name="Kim J.W."/>
            <person name="Kudahl U."/>
            <person name="Lin S."/>
            <person name="Michel G."/>
            <person name="Mittag M."/>
            <person name="Olson B.J."/>
            <person name="Pangilinan J."/>
            <person name="Peng Y."/>
            <person name="Qiu H."/>
            <person name="Shu S."/>
            <person name="Singer J.T."/>
            <person name="Smith A.G."/>
            <person name="Sprecher B.N."/>
            <person name="Wagner V."/>
            <person name="Wang W."/>
            <person name="Wang Z.-Y."/>
            <person name="Yan J."/>
            <person name="Yarish C."/>
            <person name="Zoeuner-Riek S."/>
            <person name="Zhuang Y."/>
            <person name="Zou Y."/>
            <person name="Lindquist E.A."/>
            <person name="Grimwood J."/>
            <person name="Barry K."/>
            <person name="Rokhsar D.S."/>
            <person name="Schmutz J."/>
            <person name="Stiller J.W."/>
            <person name="Grossman A.R."/>
            <person name="Prochnik S.E."/>
        </authorList>
    </citation>
    <scope>NUCLEOTIDE SEQUENCE [LARGE SCALE GENOMIC DNA]</scope>
    <source>
        <strain evidence="1">4086291</strain>
    </source>
</reference>
<accession>A0A1X6PG69</accession>
<keyword evidence="2" id="KW-1185">Reference proteome</keyword>
<sequence>MGGKRREYPSVSTPVAWHATLWRGGAGVTLLPRRNPSGPTGHRQSDNRNARDAWYIYDALAEDNRDALQKLKDLLSLDANGVRLSLAHFRWSIDDVAGVVWAAHYKLTRSHVAEFLKLRGGCRRLRTPARVASFVQSSVHLAAIPISCCPNRCTTFYNSYDGGDQCLHCDAPLFKQASVPARVMPYWPLTPWLLMMLAELMLSAAIPDYIAYALRYAAEIDVTSLSDWFNGATLRQQVKDGLIVSDSNIALGMALDGFDFWRQTGCKRWSVVVTILRLPPEMRTKIVCTLPVLVTPGPGKPADLDSFLAPLMAELNALAAGVPGMYINGKGGTHMRRGFCVQITTDLPAGQKITHMTGHPGFTPNRFWTFHGALASRKAYYDSRGGAHGAVAGAGDCSADDQKELAVDGGIQADADAVEAMRTAEIRLMGVNGWSTPLTSGPHTKVSFPSLSYPWAMGPASAAPYDRMHLFFCNVVSKFWALATGKFQAEKNVVDAYVRYQSDREMMRREYTVAARTVPARQARAMRIIDKKAGSFKAADWLFLLLCGGEAMLQWAPPVSPAELVTAETEIASFLTSFYSIVYREKFERLNVCLFVFAALLDVAPSVRQCGLAWVFWQFPLERFIGTLPSMAGSRSQPQRSLFNAIAKRHRCTSHWTAVTGQAVGDEGGTDADDGGDGPWRWSLPNDEMTEVALLHPVKPIVELAGAELVALRQYNEEVAGDDMTTRMCYRAALRDGTVITARDGDFDETTDRRRMPQLRSSYGVVEHFLLCKGSCSVTAIAYVRLVRSRSDRTGRYGNPDEVRGMNTFSDYAGTWRYVDVMSILESVG</sequence>
<dbReference type="OrthoDB" id="2404451at2759"/>
<dbReference type="AlphaFoldDB" id="A0A1X6PG69"/>
<evidence type="ECO:0000313" key="2">
    <source>
        <dbReference type="Proteomes" id="UP000218209"/>
    </source>
</evidence>
<gene>
    <name evidence="1" type="ORF">BU14_0070s0037</name>
</gene>
<name>A0A1X6PG69_PORUM</name>
<protein>
    <submittedName>
        <fullName evidence="1">Uncharacterized protein</fullName>
    </submittedName>
</protein>
<dbReference type="EMBL" id="KV918785">
    <property type="protein sequence ID" value="OSX79862.1"/>
    <property type="molecule type" value="Genomic_DNA"/>
</dbReference>
<proteinExistence type="predicted"/>
<dbReference type="Proteomes" id="UP000218209">
    <property type="component" value="Unassembled WGS sequence"/>
</dbReference>